<gene>
    <name evidence="4" type="ORF">PG993_003871</name>
</gene>
<feature type="region of interest" description="Disordered" evidence="1">
    <location>
        <begin position="544"/>
        <end position="572"/>
    </location>
</feature>
<dbReference type="Pfam" id="PF26640">
    <property type="entry name" value="DUF8212"/>
    <property type="match status" value="1"/>
</dbReference>
<protein>
    <submittedName>
        <fullName evidence="4">Vegetative incompatibility protein HET-E-1</fullName>
    </submittedName>
</protein>
<feature type="compositionally biased region" description="Polar residues" evidence="1">
    <location>
        <begin position="553"/>
        <end position="563"/>
    </location>
</feature>
<dbReference type="InterPro" id="IPR058525">
    <property type="entry name" value="DUF8212"/>
</dbReference>
<evidence type="ECO:0000256" key="1">
    <source>
        <dbReference type="SAM" id="MobiDB-lite"/>
    </source>
</evidence>
<feature type="domain" description="DUF8212" evidence="3">
    <location>
        <begin position="234"/>
        <end position="264"/>
    </location>
</feature>
<keyword evidence="5" id="KW-1185">Reference proteome</keyword>
<reference evidence="4 5" key="1">
    <citation type="submission" date="2023-01" db="EMBL/GenBank/DDBJ databases">
        <title>Analysis of 21 Apiospora genomes using comparative genomics revels a genus with tremendous synthesis potential of carbohydrate active enzymes and secondary metabolites.</title>
        <authorList>
            <person name="Sorensen T."/>
        </authorList>
    </citation>
    <scope>NUCLEOTIDE SEQUENCE [LARGE SCALE GENOMIC DNA]</scope>
    <source>
        <strain evidence="4 5">CBS 33761</strain>
    </source>
</reference>
<evidence type="ECO:0000259" key="3">
    <source>
        <dbReference type="Pfam" id="PF26640"/>
    </source>
</evidence>
<evidence type="ECO:0000313" key="5">
    <source>
        <dbReference type="Proteomes" id="UP001444661"/>
    </source>
</evidence>
<evidence type="ECO:0000313" key="4">
    <source>
        <dbReference type="EMBL" id="KAK8052486.1"/>
    </source>
</evidence>
<dbReference type="Proteomes" id="UP001444661">
    <property type="component" value="Unassembled WGS sequence"/>
</dbReference>
<dbReference type="EMBL" id="JAQQWK010000002">
    <property type="protein sequence ID" value="KAK8052486.1"/>
    <property type="molecule type" value="Genomic_DNA"/>
</dbReference>
<comment type="caution">
    <text evidence="4">The sequence shown here is derived from an EMBL/GenBank/DDBJ whole genome shotgun (WGS) entry which is preliminary data.</text>
</comment>
<organism evidence="4 5">
    <name type="scientific">Apiospora rasikravindrae</name>
    <dbReference type="NCBI Taxonomy" id="990691"/>
    <lineage>
        <taxon>Eukaryota</taxon>
        <taxon>Fungi</taxon>
        <taxon>Dikarya</taxon>
        <taxon>Ascomycota</taxon>
        <taxon>Pezizomycotina</taxon>
        <taxon>Sordariomycetes</taxon>
        <taxon>Xylariomycetidae</taxon>
        <taxon>Amphisphaeriales</taxon>
        <taxon>Apiosporaceae</taxon>
        <taxon>Apiospora</taxon>
    </lineage>
</organism>
<proteinExistence type="predicted"/>
<name>A0ABR1U0R9_9PEZI</name>
<evidence type="ECO:0000259" key="2">
    <source>
        <dbReference type="Pfam" id="PF06985"/>
    </source>
</evidence>
<dbReference type="InterPro" id="IPR010730">
    <property type="entry name" value="HET"/>
</dbReference>
<feature type="domain" description="Heterokaryon incompatibility" evidence="2">
    <location>
        <begin position="23"/>
        <end position="118"/>
    </location>
</feature>
<dbReference type="Pfam" id="PF06985">
    <property type="entry name" value="HET"/>
    <property type="match status" value="1"/>
</dbReference>
<sequence length="572" mass="64594">MRLIDVTTLRLHEFYNERLVPKYAILSHTWSSEEVALQEYEQLLAGGPSADATYAKQGHMKIVAACKAAEELGLRWCWIDTCCIDKKSSAELTEVINSMFKWYLQATVCLAYLDDLDVMTDAQHRRGEEPLMECCRWFTRGWCLQELIAPSNLIFYDKEWNAVAYKSDIQEFLSNITGITQGVLEDPTRLPTIPVACRLAWASQRVTTRVEDQAYCLLGLFDINMPLLYGEGKKAFLRLQKEILQRDGDLSLFAWQPDVGQPEPYMDMFAPSPAQFASSFDTSTMSEGNLHTRNVCSVTSRGIQISKPIAVSGASNDPTTSSCYYISLECYSKSIGPWVLKLQMVGPGVYVRMKESGGFWVRASLDGWEPLDIGDIFVLPTAAHTVIQSIQSYHRGSICFNPMELRSTRFMEPRPIEAFDFANRRFLTRDLPNFRGYIKFVPDGAKEDTFCVLLLSLVHRINQELHREPQPLLQLLHSDVWTKSVAGRYFASADQLVDHSIHLAEKTGIEPNGGEQLTVGRYMCSASLVTVEAQGEHVHHVTIDYSEKPSPDPTSGANSSRALSNRRDSRRH</sequence>
<dbReference type="PANTHER" id="PTHR10622:SF12">
    <property type="entry name" value="HET DOMAIN-CONTAINING PROTEIN"/>
    <property type="match status" value="1"/>
</dbReference>
<dbReference type="PANTHER" id="PTHR10622">
    <property type="entry name" value="HET DOMAIN-CONTAINING PROTEIN"/>
    <property type="match status" value="1"/>
</dbReference>
<accession>A0ABR1U0R9</accession>